<gene>
    <name evidence="2" type="ORF">BBG48_009650</name>
</gene>
<protein>
    <submittedName>
        <fullName evidence="2">RNA-binding S4 domain-containing protein</fullName>
    </submittedName>
</protein>
<keyword evidence="3" id="KW-1185">Reference proteome</keyword>
<proteinExistence type="predicted"/>
<evidence type="ECO:0000256" key="1">
    <source>
        <dbReference type="PROSITE-ProRule" id="PRU00182"/>
    </source>
</evidence>
<dbReference type="RefSeq" id="WP_068912069.1">
    <property type="nucleotide sequence ID" value="NZ_MBEW02000032.1"/>
</dbReference>
<dbReference type="SUPFAM" id="SSF55174">
    <property type="entry name" value="Alpha-L RNA-binding motif"/>
    <property type="match status" value="1"/>
</dbReference>
<dbReference type="InterPro" id="IPR036986">
    <property type="entry name" value="S4_RNA-bd_sf"/>
</dbReference>
<dbReference type="PROSITE" id="PS50889">
    <property type="entry name" value="S4"/>
    <property type="match status" value="1"/>
</dbReference>
<name>A0A371IJ55_9FIRM</name>
<dbReference type="Gene3D" id="3.10.290.10">
    <property type="entry name" value="RNA-binding S4 domain"/>
    <property type="match status" value="1"/>
</dbReference>
<dbReference type="AlphaFoldDB" id="A0A371IJ55"/>
<sequence length="68" mass="7445">MKTITINTEYIKLDQLLKLANIVSGGGEAHALITDGQVKLNSNVELQKRKKIVKGDVVTVGKEEIKIV</sequence>
<reference evidence="2 3" key="1">
    <citation type="journal article" date="2016" name="Genome Announc.">
        <title>Draft Genome Sequence of Criibacterium bergeronii gen. nov., sp. nov., Strain CCRI-22567T, Isolated from a Vaginal Sample from a Woman with Bacterial Vaginosis.</title>
        <authorList>
            <person name="Maheux A.F."/>
            <person name="Berube E."/>
            <person name="Boudreau D.K."/>
            <person name="Raymond F."/>
            <person name="Corbeil J."/>
            <person name="Roy P.H."/>
            <person name="Boissinot M."/>
            <person name="Omar R.F."/>
        </authorList>
    </citation>
    <scope>NUCLEOTIDE SEQUENCE [LARGE SCALE GENOMIC DNA]</scope>
    <source>
        <strain evidence="2 3">CCRI-22567</strain>
    </source>
</reference>
<dbReference type="GO" id="GO:0003723">
    <property type="term" value="F:RNA binding"/>
    <property type="evidence" value="ECO:0007669"/>
    <property type="project" value="UniProtKB-KW"/>
</dbReference>
<dbReference type="Proteomes" id="UP000093352">
    <property type="component" value="Unassembled WGS sequence"/>
</dbReference>
<organism evidence="2 3">
    <name type="scientific">Criibacterium bergeronii</name>
    <dbReference type="NCBI Taxonomy" id="1871336"/>
    <lineage>
        <taxon>Bacteria</taxon>
        <taxon>Bacillati</taxon>
        <taxon>Bacillota</taxon>
        <taxon>Clostridia</taxon>
        <taxon>Peptostreptococcales</taxon>
        <taxon>Filifactoraceae</taxon>
        <taxon>Criibacterium</taxon>
    </lineage>
</organism>
<evidence type="ECO:0000313" key="3">
    <source>
        <dbReference type="Proteomes" id="UP000093352"/>
    </source>
</evidence>
<dbReference type="STRING" id="1871336.BBG48_08125"/>
<accession>A0A371IJ55</accession>
<dbReference type="Pfam" id="PF13275">
    <property type="entry name" value="S4_2"/>
    <property type="match status" value="1"/>
</dbReference>
<dbReference type="CDD" id="cd00165">
    <property type="entry name" value="S4"/>
    <property type="match status" value="1"/>
</dbReference>
<evidence type="ECO:0000313" key="2">
    <source>
        <dbReference type="EMBL" id="RDY20511.1"/>
    </source>
</evidence>
<comment type="caution">
    <text evidence="2">The sequence shown here is derived from an EMBL/GenBank/DDBJ whole genome shotgun (WGS) entry which is preliminary data.</text>
</comment>
<keyword evidence="1" id="KW-0694">RNA-binding</keyword>
<dbReference type="EMBL" id="MBEW02000032">
    <property type="protein sequence ID" value="RDY20511.1"/>
    <property type="molecule type" value="Genomic_DNA"/>
</dbReference>